<dbReference type="Proteomes" id="UP000265520">
    <property type="component" value="Unassembled WGS sequence"/>
</dbReference>
<feature type="non-terminal residue" evidence="1">
    <location>
        <position position="1"/>
    </location>
</feature>
<protein>
    <submittedName>
        <fullName evidence="1">Uncharacterized protein</fullName>
    </submittedName>
</protein>
<reference evidence="1 2" key="1">
    <citation type="journal article" date="2018" name="Front. Plant Sci.">
        <title>Red Clover (Trifolium pratense) and Zigzag Clover (T. medium) - A Picture of Genomic Similarities and Differences.</title>
        <authorList>
            <person name="Dluhosova J."/>
            <person name="Istvanek J."/>
            <person name="Nedelnik J."/>
            <person name="Repkova J."/>
        </authorList>
    </citation>
    <scope>NUCLEOTIDE SEQUENCE [LARGE SCALE GENOMIC DNA]</scope>
    <source>
        <strain evidence="2">cv. 10/8</strain>
        <tissue evidence="1">Leaf</tissue>
    </source>
</reference>
<comment type="caution">
    <text evidence="1">The sequence shown here is derived from an EMBL/GenBank/DDBJ whole genome shotgun (WGS) entry which is preliminary data.</text>
</comment>
<proteinExistence type="predicted"/>
<keyword evidence="2" id="KW-1185">Reference proteome</keyword>
<evidence type="ECO:0000313" key="1">
    <source>
        <dbReference type="EMBL" id="MCI94440.1"/>
    </source>
</evidence>
<sequence>AHQVLWVGGAAACDPSTVWRRRCSLLCETSLTLYPPV</sequence>
<evidence type="ECO:0000313" key="2">
    <source>
        <dbReference type="Proteomes" id="UP000265520"/>
    </source>
</evidence>
<dbReference type="AlphaFoldDB" id="A0A392W6X0"/>
<name>A0A392W6X0_9FABA</name>
<organism evidence="1 2">
    <name type="scientific">Trifolium medium</name>
    <dbReference type="NCBI Taxonomy" id="97028"/>
    <lineage>
        <taxon>Eukaryota</taxon>
        <taxon>Viridiplantae</taxon>
        <taxon>Streptophyta</taxon>
        <taxon>Embryophyta</taxon>
        <taxon>Tracheophyta</taxon>
        <taxon>Spermatophyta</taxon>
        <taxon>Magnoliopsida</taxon>
        <taxon>eudicotyledons</taxon>
        <taxon>Gunneridae</taxon>
        <taxon>Pentapetalae</taxon>
        <taxon>rosids</taxon>
        <taxon>fabids</taxon>
        <taxon>Fabales</taxon>
        <taxon>Fabaceae</taxon>
        <taxon>Papilionoideae</taxon>
        <taxon>50 kb inversion clade</taxon>
        <taxon>NPAAA clade</taxon>
        <taxon>Hologalegina</taxon>
        <taxon>IRL clade</taxon>
        <taxon>Trifolieae</taxon>
        <taxon>Trifolium</taxon>
    </lineage>
</organism>
<dbReference type="EMBL" id="LXQA011355946">
    <property type="protein sequence ID" value="MCI94440.1"/>
    <property type="molecule type" value="Genomic_DNA"/>
</dbReference>
<accession>A0A392W6X0</accession>